<protein>
    <submittedName>
        <fullName evidence="1">Uncharacterized protein</fullName>
    </submittedName>
</protein>
<sequence>MFTLNTLEECECVANQGGIGGQSTVSSFIEAQHRGTEEIERLTMLVAQKDAEIDVLKAAQSSEVPGKVNHALLTKGTVQTATAAAVQW</sequence>
<gene>
    <name evidence="1" type="ORF">HAX54_022105</name>
</gene>
<accession>A0ABS8UTY9</accession>
<evidence type="ECO:0000313" key="2">
    <source>
        <dbReference type="Proteomes" id="UP000823775"/>
    </source>
</evidence>
<keyword evidence="2" id="KW-1185">Reference proteome</keyword>
<evidence type="ECO:0000313" key="1">
    <source>
        <dbReference type="EMBL" id="MCD9638253.1"/>
    </source>
</evidence>
<proteinExistence type="predicted"/>
<dbReference type="EMBL" id="JACEIK010002658">
    <property type="protein sequence ID" value="MCD9638253.1"/>
    <property type="molecule type" value="Genomic_DNA"/>
</dbReference>
<dbReference type="Proteomes" id="UP000823775">
    <property type="component" value="Unassembled WGS sequence"/>
</dbReference>
<comment type="caution">
    <text evidence="1">The sequence shown here is derived from an EMBL/GenBank/DDBJ whole genome shotgun (WGS) entry which is preliminary data.</text>
</comment>
<name>A0ABS8UTY9_DATST</name>
<organism evidence="1 2">
    <name type="scientific">Datura stramonium</name>
    <name type="common">Jimsonweed</name>
    <name type="synonym">Common thornapple</name>
    <dbReference type="NCBI Taxonomy" id="4076"/>
    <lineage>
        <taxon>Eukaryota</taxon>
        <taxon>Viridiplantae</taxon>
        <taxon>Streptophyta</taxon>
        <taxon>Embryophyta</taxon>
        <taxon>Tracheophyta</taxon>
        <taxon>Spermatophyta</taxon>
        <taxon>Magnoliopsida</taxon>
        <taxon>eudicotyledons</taxon>
        <taxon>Gunneridae</taxon>
        <taxon>Pentapetalae</taxon>
        <taxon>asterids</taxon>
        <taxon>lamiids</taxon>
        <taxon>Solanales</taxon>
        <taxon>Solanaceae</taxon>
        <taxon>Solanoideae</taxon>
        <taxon>Datureae</taxon>
        <taxon>Datura</taxon>
    </lineage>
</organism>
<reference evidence="1 2" key="1">
    <citation type="journal article" date="2021" name="BMC Genomics">
        <title>Datura genome reveals duplications of psychoactive alkaloid biosynthetic genes and high mutation rate following tissue culture.</title>
        <authorList>
            <person name="Rajewski A."/>
            <person name="Carter-House D."/>
            <person name="Stajich J."/>
            <person name="Litt A."/>
        </authorList>
    </citation>
    <scope>NUCLEOTIDE SEQUENCE [LARGE SCALE GENOMIC DNA]</scope>
    <source>
        <strain evidence="1">AR-01</strain>
    </source>
</reference>